<feature type="transmembrane region" description="Helical" evidence="2">
    <location>
        <begin position="464"/>
        <end position="483"/>
    </location>
</feature>
<evidence type="ECO:0000313" key="5">
    <source>
        <dbReference type="EMBL" id="CAH7671583.1"/>
    </source>
</evidence>
<keyword evidence="6" id="KW-1185">Reference proteome</keyword>
<comment type="caution">
    <text evidence="5">The sequence shown here is derived from an EMBL/GenBank/DDBJ whole genome shotgun (WGS) entry which is preliminary data.</text>
</comment>
<proteinExistence type="predicted"/>
<dbReference type="PANTHER" id="PTHR31685">
    <property type="entry name" value="INTEGRAL MEMBRANE PROTEIN (AFU_ORTHOLOGUE AFUA_6G12730)-RELATED"/>
    <property type="match status" value="1"/>
</dbReference>
<dbReference type="InterPro" id="IPR018827">
    <property type="entry name" value="YTP1_C"/>
</dbReference>
<dbReference type="PANTHER" id="PTHR31685:SF3">
    <property type="entry name" value="INTEGRAL MEMBRANE PROTEIN (AFU_ORTHOLOGUE AFUA_6G12730)"/>
    <property type="match status" value="1"/>
</dbReference>
<dbReference type="Pfam" id="PF10355">
    <property type="entry name" value="Ytp1"/>
    <property type="match status" value="1"/>
</dbReference>
<feature type="compositionally biased region" description="Low complexity" evidence="1">
    <location>
        <begin position="124"/>
        <end position="135"/>
    </location>
</feature>
<reference evidence="5" key="1">
    <citation type="submission" date="2022-06" db="EMBL/GenBank/DDBJ databases">
        <authorList>
            <consortium name="SYNGENTA / RWTH Aachen University"/>
        </authorList>
    </citation>
    <scope>NUCLEOTIDE SEQUENCE</scope>
</reference>
<feature type="transmembrane region" description="Helical" evidence="2">
    <location>
        <begin position="353"/>
        <end position="375"/>
    </location>
</feature>
<feature type="transmembrane region" description="Helical" evidence="2">
    <location>
        <begin position="192"/>
        <end position="215"/>
    </location>
</feature>
<feature type="transmembrane region" description="Helical" evidence="2">
    <location>
        <begin position="558"/>
        <end position="576"/>
    </location>
</feature>
<feature type="domain" description="DUF2427" evidence="3">
    <location>
        <begin position="192"/>
        <end position="269"/>
    </location>
</feature>
<feature type="transmembrane region" description="Helical" evidence="2">
    <location>
        <begin position="262"/>
        <end position="283"/>
    </location>
</feature>
<feature type="transmembrane region" description="Helical" evidence="2">
    <location>
        <begin position="227"/>
        <end position="250"/>
    </location>
</feature>
<protein>
    <recommendedName>
        <fullName evidence="7">Protein YTP1-like C-terminal domain-containing protein</fullName>
    </recommendedName>
</protein>
<dbReference type="InterPro" id="IPR018825">
    <property type="entry name" value="DUF2427"/>
</dbReference>
<dbReference type="Pfam" id="PF10348">
    <property type="entry name" value="DUF2427"/>
    <property type="match status" value="1"/>
</dbReference>
<evidence type="ECO:0000313" key="6">
    <source>
        <dbReference type="Proteomes" id="UP001153365"/>
    </source>
</evidence>
<keyword evidence="2" id="KW-1133">Transmembrane helix</keyword>
<evidence type="ECO:0000256" key="2">
    <source>
        <dbReference type="SAM" id="Phobius"/>
    </source>
</evidence>
<feature type="transmembrane region" description="Helical" evidence="2">
    <location>
        <begin position="381"/>
        <end position="404"/>
    </location>
</feature>
<dbReference type="EMBL" id="CALTRL010001217">
    <property type="protein sequence ID" value="CAH7671583.1"/>
    <property type="molecule type" value="Genomic_DNA"/>
</dbReference>
<organism evidence="5 6">
    <name type="scientific">Phakopsora pachyrhizi</name>
    <name type="common">Asian soybean rust disease fungus</name>
    <dbReference type="NCBI Taxonomy" id="170000"/>
    <lineage>
        <taxon>Eukaryota</taxon>
        <taxon>Fungi</taxon>
        <taxon>Dikarya</taxon>
        <taxon>Basidiomycota</taxon>
        <taxon>Pucciniomycotina</taxon>
        <taxon>Pucciniomycetes</taxon>
        <taxon>Pucciniales</taxon>
        <taxon>Phakopsoraceae</taxon>
        <taxon>Phakopsora</taxon>
    </lineage>
</organism>
<feature type="compositionally biased region" description="Polar residues" evidence="1">
    <location>
        <begin position="110"/>
        <end position="123"/>
    </location>
</feature>
<feature type="domain" description="Protein YTP1-like C-terminal" evidence="4">
    <location>
        <begin position="364"/>
        <end position="619"/>
    </location>
</feature>
<feature type="region of interest" description="Disordered" evidence="1">
    <location>
        <begin position="78"/>
        <end position="145"/>
    </location>
</feature>
<evidence type="ECO:0000259" key="3">
    <source>
        <dbReference type="Pfam" id="PF10348"/>
    </source>
</evidence>
<keyword evidence="2" id="KW-0812">Transmembrane</keyword>
<evidence type="ECO:0008006" key="7">
    <source>
        <dbReference type="Google" id="ProtNLM"/>
    </source>
</evidence>
<name>A0AAV0AUC4_PHAPC</name>
<keyword evidence="2" id="KW-0472">Membrane</keyword>
<evidence type="ECO:0000256" key="1">
    <source>
        <dbReference type="SAM" id="MobiDB-lite"/>
    </source>
</evidence>
<dbReference type="Proteomes" id="UP001153365">
    <property type="component" value="Unassembled WGS sequence"/>
</dbReference>
<gene>
    <name evidence="5" type="ORF">PPACK8108_LOCUS6375</name>
</gene>
<feature type="transmembrane region" description="Helical" evidence="2">
    <location>
        <begin position="527"/>
        <end position="546"/>
    </location>
</feature>
<dbReference type="AlphaFoldDB" id="A0AAV0AUC4"/>
<evidence type="ECO:0000259" key="4">
    <source>
        <dbReference type="Pfam" id="PF10355"/>
    </source>
</evidence>
<accession>A0AAV0AUC4</accession>
<sequence length="623" mass="68008">MLVRGISSLTRASSSKPSLSASAVILLTSALLITTTSSSQYSAGGFIAEVQSISSATTNHQQLPATPPVQLHDLHHLAEGGSLDGSPPAVNSDDLPAHSHTSRLIPDSVPQASRSPSTRTSTNHNLHLPPLITTPHSHHHHSGPPKLHLNESAILLTHQPSPLSFLSHDRHLKISNPLTGDLVPDQHHTPTYPSWIIVHAIGMILAWFVFLPLAIATSNHKSYWPSVICRAGFLSFLMLGIISGCVYRSLTPELYVGEKHSALGYIISLIGIGLSIFDLLPIWRILKSCSMRKSPSVNYLPVPDGDENRSQNSESPMFAWAAAYFHVSFLENGETNHLRAPFLSKILLCSKAVLDRAMVVAASAAVISGLVVYTGACRAEYINGCLAHFIKGGIFFWYGILSWTRYLGGYPEHGWPWGQSSEARIGSLSAEMIESIVVFIYGSTNVWMERFGTAPGEPYTVKQVQHVSIAMMFAFGGLAGIMLETPKLRRLLFRSDTGRTSNPFPTLCIAITGLAMSLHHQEYQFQVVIHTLWGGLLGLFGILRWTTYALGEGEGGPPITEALGSLCLISGGTVFMESVEQITFTAIRHKFDDVMAFLNVTIAFVCLVMLWIMILMVIKRSNS</sequence>
<feature type="transmembrane region" description="Helical" evidence="2">
    <location>
        <begin position="596"/>
        <end position="618"/>
    </location>
</feature>